<feature type="non-terminal residue" evidence="2">
    <location>
        <position position="1"/>
    </location>
</feature>
<evidence type="ECO:0000313" key="3">
    <source>
        <dbReference type="Proteomes" id="UP000774617"/>
    </source>
</evidence>
<name>A0ABQ8FRF7_9PEZI</name>
<dbReference type="Gene3D" id="3.90.550.20">
    <property type="match status" value="1"/>
</dbReference>
<evidence type="ECO:0000313" key="2">
    <source>
        <dbReference type="EMBL" id="KAH7016625.1"/>
    </source>
</evidence>
<dbReference type="InterPro" id="IPR039367">
    <property type="entry name" value="Och1-like"/>
</dbReference>
<protein>
    <recommendedName>
        <fullName evidence="4">Cytochrome P450</fullName>
    </recommendedName>
</protein>
<organism evidence="2 3">
    <name type="scientific">Macrophomina phaseolina</name>
    <dbReference type="NCBI Taxonomy" id="35725"/>
    <lineage>
        <taxon>Eukaryota</taxon>
        <taxon>Fungi</taxon>
        <taxon>Dikarya</taxon>
        <taxon>Ascomycota</taxon>
        <taxon>Pezizomycotina</taxon>
        <taxon>Dothideomycetes</taxon>
        <taxon>Dothideomycetes incertae sedis</taxon>
        <taxon>Botryosphaeriales</taxon>
        <taxon>Botryosphaeriaceae</taxon>
        <taxon>Macrophomina</taxon>
    </lineage>
</organism>
<dbReference type="Proteomes" id="UP000774617">
    <property type="component" value="Unassembled WGS sequence"/>
</dbReference>
<reference evidence="2 3" key="1">
    <citation type="journal article" date="2021" name="Nat. Commun.">
        <title>Genetic determinants of endophytism in the Arabidopsis root mycobiome.</title>
        <authorList>
            <person name="Mesny F."/>
            <person name="Miyauchi S."/>
            <person name="Thiergart T."/>
            <person name="Pickel B."/>
            <person name="Atanasova L."/>
            <person name="Karlsson M."/>
            <person name="Huettel B."/>
            <person name="Barry K.W."/>
            <person name="Haridas S."/>
            <person name="Chen C."/>
            <person name="Bauer D."/>
            <person name="Andreopoulos W."/>
            <person name="Pangilinan J."/>
            <person name="LaButti K."/>
            <person name="Riley R."/>
            <person name="Lipzen A."/>
            <person name="Clum A."/>
            <person name="Drula E."/>
            <person name="Henrissat B."/>
            <person name="Kohler A."/>
            <person name="Grigoriev I.V."/>
            <person name="Martin F.M."/>
            <person name="Hacquard S."/>
        </authorList>
    </citation>
    <scope>NUCLEOTIDE SEQUENCE [LARGE SCALE GENOMIC DNA]</scope>
    <source>
        <strain evidence="2 3">MPI-SDFR-AT-0080</strain>
    </source>
</reference>
<dbReference type="InterPro" id="IPR029044">
    <property type="entry name" value="Nucleotide-diphossugar_trans"/>
</dbReference>
<accession>A0ABQ8FRF7</accession>
<dbReference type="InterPro" id="IPR007577">
    <property type="entry name" value="GlycoTrfase_DXD_sugar-bd_CS"/>
</dbReference>
<gene>
    <name evidence="2" type="ORF">B0J12DRAFT_775476</name>
</gene>
<dbReference type="Pfam" id="PF04488">
    <property type="entry name" value="Gly_transf_sug"/>
    <property type="match status" value="1"/>
</dbReference>
<comment type="caution">
    <text evidence="2">The sequence shown here is derived from an EMBL/GenBank/DDBJ whole genome shotgun (WGS) entry which is preliminary data.</text>
</comment>
<proteinExistence type="inferred from homology"/>
<dbReference type="SUPFAM" id="SSF53448">
    <property type="entry name" value="Nucleotide-diphospho-sugar transferases"/>
    <property type="match status" value="1"/>
</dbReference>
<evidence type="ECO:0000256" key="1">
    <source>
        <dbReference type="ARBA" id="ARBA00009003"/>
    </source>
</evidence>
<keyword evidence="3" id="KW-1185">Reference proteome</keyword>
<dbReference type="EMBL" id="JAGTJR010000074">
    <property type="protein sequence ID" value="KAH7016625.1"/>
    <property type="molecule type" value="Genomic_DNA"/>
</dbReference>
<dbReference type="PANTHER" id="PTHR31834">
    <property type="entry name" value="INITIATION-SPECIFIC ALPHA-1,6-MANNOSYLTRANSFERASE"/>
    <property type="match status" value="1"/>
</dbReference>
<evidence type="ECO:0008006" key="4">
    <source>
        <dbReference type="Google" id="ProtNLM"/>
    </source>
</evidence>
<comment type="similarity">
    <text evidence="1">Belongs to the glycosyltransferase 32 family.</text>
</comment>
<sequence length="233" mass="26130">VPKKIWQLAGPASREQRTCIDNSQEQWKIINPDYQYRCLTAEDQYNFVQRASYYKPGLLKTYNAIRNDQVLHAELVRYLILFVEGGVYTDKGTQPVRPIQDWVPPDFRGSANVVLIIEPDKGLRTLWEPFAMGLAPFAVMVKPHHPLLNLVVESLQKAVMDFLKTPETKAGLPQISFEDLKSLTGPLLLIKSVLRYLSERTGSKIGGEEISSITAPTLIADILILPIGKLSSG</sequence>
<dbReference type="PANTHER" id="PTHR31834:SF8">
    <property type="entry name" value="TRANSFERASE, PUTATIVE (AFU_ORTHOLOGUE AFUA_6G14040)-RELATED"/>
    <property type="match status" value="1"/>
</dbReference>